<name>A0ABQ2X5R3_9ACTN</name>
<dbReference type="SUPFAM" id="SSF158745">
    <property type="entry name" value="LanC-like"/>
    <property type="match status" value="1"/>
</dbReference>
<dbReference type="CDD" id="cd04791">
    <property type="entry name" value="LanC_SerThrkinase"/>
    <property type="match status" value="1"/>
</dbReference>
<dbReference type="InterPro" id="IPR000719">
    <property type="entry name" value="Prot_kinase_dom"/>
</dbReference>
<dbReference type="SUPFAM" id="SSF56112">
    <property type="entry name" value="Protein kinase-like (PK-like)"/>
    <property type="match status" value="1"/>
</dbReference>
<dbReference type="InterPro" id="IPR007822">
    <property type="entry name" value="LANC-like"/>
</dbReference>
<accession>A0ABQ2X5R3</accession>
<dbReference type="Gene3D" id="1.10.510.10">
    <property type="entry name" value="Transferase(Phosphotransferase) domain 1"/>
    <property type="match status" value="1"/>
</dbReference>
<dbReference type="InterPro" id="IPR053524">
    <property type="entry name" value="Aerial_hyphae_peptide-synth"/>
</dbReference>
<dbReference type="Proteomes" id="UP000617743">
    <property type="component" value="Unassembled WGS sequence"/>
</dbReference>
<reference evidence="4" key="1">
    <citation type="journal article" date="2019" name="Int. J. Syst. Evol. Microbiol.">
        <title>The Global Catalogue of Microorganisms (GCM) 10K type strain sequencing project: providing services to taxonomists for standard genome sequencing and annotation.</title>
        <authorList>
            <consortium name="The Broad Institute Genomics Platform"/>
            <consortium name="The Broad Institute Genome Sequencing Center for Infectious Disease"/>
            <person name="Wu L."/>
            <person name="Ma J."/>
        </authorList>
    </citation>
    <scope>NUCLEOTIDE SEQUENCE [LARGE SCALE GENOMIC DNA]</scope>
    <source>
        <strain evidence="4">JCM 4866</strain>
    </source>
</reference>
<keyword evidence="4" id="KW-1185">Reference proteome</keyword>
<evidence type="ECO:0000313" key="3">
    <source>
        <dbReference type="EMBL" id="GGX00644.1"/>
    </source>
</evidence>
<dbReference type="EMBL" id="BMWC01000004">
    <property type="protein sequence ID" value="GGX00644.1"/>
    <property type="molecule type" value="Genomic_DNA"/>
</dbReference>
<evidence type="ECO:0000313" key="4">
    <source>
        <dbReference type="Proteomes" id="UP000617743"/>
    </source>
</evidence>
<protein>
    <recommendedName>
        <fullName evidence="2">Protein kinase domain-containing protein</fullName>
    </recommendedName>
</protein>
<dbReference type="PROSITE" id="PS50011">
    <property type="entry name" value="PROTEIN_KINASE_DOM"/>
    <property type="match status" value="1"/>
</dbReference>
<dbReference type="InterPro" id="IPR011009">
    <property type="entry name" value="Kinase-like_dom_sf"/>
</dbReference>
<comment type="caution">
    <text evidence="3">The sequence shown here is derived from an EMBL/GenBank/DDBJ whole genome shotgun (WGS) entry which is preliminary data.</text>
</comment>
<gene>
    <name evidence="3" type="ORF">GCM10010383_33320</name>
</gene>
<dbReference type="InterPro" id="IPR058053">
    <property type="entry name" value="RamC_C"/>
</dbReference>
<dbReference type="Gene3D" id="1.50.10.20">
    <property type="match status" value="1"/>
</dbReference>
<feature type="domain" description="Protein kinase" evidence="2">
    <location>
        <begin position="1"/>
        <end position="237"/>
    </location>
</feature>
<organism evidence="3 4">
    <name type="scientific">Streptomyces lomondensis</name>
    <dbReference type="NCBI Taxonomy" id="68229"/>
    <lineage>
        <taxon>Bacteria</taxon>
        <taxon>Bacillati</taxon>
        <taxon>Actinomycetota</taxon>
        <taxon>Actinomycetes</taxon>
        <taxon>Kitasatosporales</taxon>
        <taxon>Streptomycetaceae</taxon>
        <taxon>Streptomyces</taxon>
    </lineage>
</organism>
<feature type="region of interest" description="Disordered" evidence="1">
    <location>
        <begin position="510"/>
        <end position="534"/>
    </location>
</feature>
<evidence type="ECO:0000259" key="2">
    <source>
        <dbReference type="PROSITE" id="PS50011"/>
    </source>
</evidence>
<dbReference type="NCBIfam" id="NF038151">
    <property type="entry name" value="lanthi_synth_III"/>
    <property type="match status" value="1"/>
</dbReference>
<dbReference type="SMART" id="SM01260">
    <property type="entry name" value="LANC_like"/>
    <property type="match status" value="1"/>
</dbReference>
<proteinExistence type="predicted"/>
<evidence type="ECO:0000256" key="1">
    <source>
        <dbReference type="SAM" id="MobiDB-lite"/>
    </source>
</evidence>
<sequence>MLDQAERAVAAVHARGLIVGDLHADNMLVRPDGRLVLIDFEGVADVTDRASQRLAAPGFAVPRDLTGADIDRDAMACLRLFLFLPLTNLFPLDAGKARQLAEEAARIFPVPPGFFDDAVRVITGDGAGVRAASGAPRRLEPDHESWVRVRASMTAAILAAATPDRDDRLFPGDVEQFTVPGGGLGLAHGAAGVLYALDTVGAGRHPDHEEWLVRHALHPEPGARLGLYDGLHGVAYALGHLGHREEATKVLDMCLGEQWQQLGLDLHGGLAGIGLNLQHFAAATGDPAFRDAAFSVAGLVADRLGPADEAGSDDGETPKAGLLHGSTGPALMFLRLYEHTGDPEFLDLAGTALRQDLRRCVTREGGSLEVDEGWRTLPYLGTGSAGIGLVLDDYLAHRQDDAFRAASAAIRTAARGRFYIQSGLFQGMAGMILCLSRPHPPGTAAQRDPVVAAHIRHLSRHALAYRGHLAFPGEQLMRLSTDLSTGSAGVLLALGSALHTSPVRLPFLAPSERRNAPHGHVSPSPRGQGGGEPS</sequence>